<sequence length="188" mass="20547">MKKVFLAAIAVIVVLAGGLMLSYNGLAGSKEAVETAEADVDTMLQRRADLIPNLVSTVKSYTKHETEVVDRVLEARDQLMNADTVEEKSEADQQMDSALSGLKFVVENYPELKSNTTYVGLMDELSGSENRISVARKDYNEAVKAYNTRLVKFPGNVFGSMLGFEKASYFEADDSAADTPDVGEMLAE</sequence>
<evidence type="ECO:0000256" key="1">
    <source>
        <dbReference type="ARBA" id="ARBA00004167"/>
    </source>
</evidence>
<comment type="caution">
    <text evidence="6">The sequence shown here is derived from an EMBL/GenBank/DDBJ whole genome shotgun (WGS) entry which is preliminary data.</text>
</comment>
<reference evidence="6 7" key="1">
    <citation type="submission" date="2018-02" db="EMBL/GenBank/DDBJ databases">
        <title>Complete genome sequencing of Faecalibacterium prausnitzii strains isolated from the human gut.</title>
        <authorList>
            <person name="Fitzgerald B.C."/>
            <person name="Shkoporov A.N."/>
            <person name="Ross P.R."/>
            <person name="Hill C."/>
        </authorList>
    </citation>
    <scope>NUCLEOTIDE SEQUENCE [LARGE SCALE GENOMIC DNA]</scope>
    <source>
        <strain evidence="6 7">APC942/31-1</strain>
    </source>
</reference>
<dbReference type="PANTHER" id="PTHR34478">
    <property type="entry name" value="PROTEIN LEMA"/>
    <property type="match status" value="1"/>
</dbReference>
<comment type="subcellular location">
    <subcellularLocation>
        <location evidence="1">Membrane</location>
        <topology evidence="1">Single-pass membrane protein</topology>
    </subcellularLocation>
</comment>
<dbReference type="SUPFAM" id="SSF140478">
    <property type="entry name" value="LemA-like"/>
    <property type="match status" value="1"/>
</dbReference>
<evidence type="ECO:0000313" key="6">
    <source>
        <dbReference type="EMBL" id="RCH42218.1"/>
    </source>
</evidence>
<organism evidence="6 7">
    <name type="scientific">Blautia obeum</name>
    <dbReference type="NCBI Taxonomy" id="40520"/>
    <lineage>
        <taxon>Bacteria</taxon>
        <taxon>Bacillati</taxon>
        <taxon>Bacillota</taxon>
        <taxon>Clostridia</taxon>
        <taxon>Lachnospirales</taxon>
        <taxon>Lachnospiraceae</taxon>
        <taxon>Blautia</taxon>
    </lineage>
</organism>
<accession>A0A367FVC9</accession>
<comment type="similarity">
    <text evidence="2">Belongs to the LemA family.</text>
</comment>
<keyword evidence="5" id="KW-0472">Membrane</keyword>
<dbReference type="Gene3D" id="1.20.1440.20">
    <property type="entry name" value="LemA-like domain"/>
    <property type="match status" value="1"/>
</dbReference>
<keyword evidence="4" id="KW-1133">Transmembrane helix</keyword>
<evidence type="ECO:0000313" key="7">
    <source>
        <dbReference type="Proteomes" id="UP000253208"/>
    </source>
</evidence>
<dbReference type="PANTHER" id="PTHR34478:SF2">
    <property type="entry name" value="MEMBRANE PROTEIN"/>
    <property type="match status" value="1"/>
</dbReference>
<evidence type="ECO:0000256" key="4">
    <source>
        <dbReference type="ARBA" id="ARBA00022989"/>
    </source>
</evidence>
<proteinExistence type="inferred from homology"/>
<dbReference type="InterPro" id="IPR023353">
    <property type="entry name" value="LemA-like_dom_sf"/>
</dbReference>
<keyword evidence="3" id="KW-0812">Transmembrane</keyword>
<protein>
    <submittedName>
        <fullName evidence="6">LemA family protein</fullName>
    </submittedName>
</protein>
<dbReference type="RefSeq" id="WP_114002715.1">
    <property type="nucleotide sequence ID" value="NZ_PSQG01000025.1"/>
</dbReference>
<name>A0A367FVC9_9FIRM</name>
<evidence type="ECO:0000256" key="2">
    <source>
        <dbReference type="ARBA" id="ARBA00008854"/>
    </source>
</evidence>
<dbReference type="Proteomes" id="UP000253208">
    <property type="component" value="Unassembled WGS sequence"/>
</dbReference>
<dbReference type="GO" id="GO:0016020">
    <property type="term" value="C:membrane"/>
    <property type="evidence" value="ECO:0007669"/>
    <property type="project" value="UniProtKB-SubCell"/>
</dbReference>
<dbReference type="InterPro" id="IPR007156">
    <property type="entry name" value="MamQ_LemA"/>
</dbReference>
<dbReference type="Pfam" id="PF04011">
    <property type="entry name" value="LemA"/>
    <property type="match status" value="1"/>
</dbReference>
<dbReference type="EMBL" id="PSQG01000025">
    <property type="protein sequence ID" value="RCH42218.1"/>
    <property type="molecule type" value="Genomic_DNA"/>
</dbReference>
<evidence type="ECO:0000256" key="5">
    <source>
        <dbReference type="ARBA" id="ARBA00023136"/>
    </source>
</evidence>
<dbReference type="AlphaFoldDB" id="A0A367FVC9"/>
<gene>
    <name evidence="6" type="ORF">C4886_14975</name>
</gene>
<evidence type="ECO:0000256" key="3">
    <source>
        <dbReference type="ARBA" id="ARBA00022692"/>
    </source>
</evidence>